<accession>A0ACB7ZBQ0</accession>
<gene>
    <name evidence="1" type="ORF">Vadar_010425</name>
</gene>
<comment type="caution">
    <text evidence="1">The sequence shown here is derived from an EMBL/GenBank/DDBJ whole genome shotgun (WGS) entry which is preliminary data.</text>
</comment>
<keyword evidence="2" id="KW-1185">Reference proteome</keyword>
<name>A0ACB7ZBQ0_9ERIC</name>
<evidence type="ECO:0000313" key="2">
    <source>
        <dbReference type="Proteomes" id="UP000828048"/>
    </source>
</evidence>
<proteinExistence type="predicted"/>
<evidence type="ECO:0000313" key="1">
    <source>
        <dbReference type="EMBL" id="KAH7862862.1"/>
    </source>
</evidence>
<reference evidence="1 2" key="1">
    <citation type="journal article" date="2021" name="Hortic Res">
        <title>High-quality reference genome and annotation aids understanding of berry development for evergreen blueberry (Vaccinium darrowii).</title>
        <authorList>
            <person name="Yu J."/>
            <person name="Hulse-Kemp A.M."/>
            <person name="Babiker E."/>
            <person name="Staton M."/>
        </authorList>
    </citation>
    <scope>NUCLEOTIDE SEQUENCE [LARGE SCALE GENOMIC DNA]</scope>
    <source>
        <strain evidence="2">cv. NJ 8807/NJ 8810</strain>
        <tissue evidence="1">Young leaf</tissue>
    </source>
</reference>
<dbReference type="EMBL" id="CM037162">
    <property type="protein sequence ID" value="KAH7862862.1"/>
    <property type="molecule type" value="Genomic_DNA"/>
</dbReference>
<organism evidence="1 2">
    <name type="scientific">Vaccinium darrowii</name>
    <dbReference type="NCBI Taxonomy" id="229202"/>
    <lineage>
        <taxon>Eukaryota</taxon>
        <taxon>Viridiplantae</taxon>
        <taxon>Streptophyta</taxon>
        <taxon>Embryophyta</taxon>
        <taxon>Tracheophyta</taxon>
        <taxon>Spermatophyta</taxon>
        <taxon>Magnoliopsida</taxon>
        <taxon>eudicotyledons</taxon>
        <taxon>Gunneridae</taxon>
        <taxon>Pentapetalae</taxon>
        <taxon>asterids</taxon>
        <taxon>Ericales</taxon>
        <taxon>Ericaceae</taxon>
        <taxon>Vaccinioideae</taxon>
        <taxon>Vaccinieae</taxon>
        <taxon>Vaccinium</taxon>
    </lineage>
</organism>
<dbReference type="Proteomes" id="UP000828048">
    <property type="component" value="Chromosome 12"/>
</dbReference>
<protein>
    <submittedName>
        <fullName evidence="1">Uncharacterized protein</fullName>
    </submittedName>
</protein>
<sequence>MVTCEYKDLSEPVKLPGCVPVHSRDLLDPVQDRSHIAYKKLLENTTRFTSSEGIIINSFLDVEEGAIKALQVQEPEQKMNVVMLNEGLNVALRPKMNEIGIVEKEEIARVVKELVKGEGKKVRQKMKGLQEAAGKVLNEDGSSANALSELAFRWKN</sequence>